<dbReference type="Gene3D" id="3.40.50.300">
    <property type="entry name" value="P-loop containing nucleotide triphosphate hydrolases"/>
    <property type="match status" value="1"/>
</dbReference>
<dbReference type="OrthoDB" id="9773982at2"/>
<dbReference type="RefSeq" id="WP_051692944.1">
    <property type="nucleotide sequence ID" value="NZ_JMQN01000040.1"/>
</dbReference>
<dbReference type="GO" id="GO:0016887">
    <property type="term" value="F:ATP hydrolysis activity"/>
    <property type="evidence" value="ECO:0007669"/>
    <property type="project" value="RHEA"/>
</dbReference>
<evidence type="ECO:0000313" key="13">
    <source>
        <dbReference type="EMBL" id="KEA63125.1"/>
    </source>
</evidence>
<dbReference type="PATRIC" id="fig|1232683.4.peg.2602"/>
<keyword evidence="4" id="KW-0547">Nucleotide-binding</keyword>
<dbReference type="Pfam" id="PF03796">
    <property type="entry name" value="DnaB_C"/>
    <property type="match status" value="1"/>
</dbReference>
<evidence type="ECO:0000313" key="14">
    <source>
        <dbReference type="Proteomes" id="UP000028252"/>
    </source>
</evidence>
<evidence type="ECO:0000256" key="10">
    <source>
        <dbReference type="ARBA" id="ARBA00044969"/>
    </source>
</evidence>
<dbReference type="InterPro" id="IPR007693">
    <property type="entry name" value="DNA_helicase_DnaB-like_N"/>
</dbReference>
<keyword evidence="14" id="KW-1185">Reference proteome</keyword>
<dbReference type="GO" id="GO:1990077">
    <property type="term" value="C:primosome complex"/>
    <property type="evidence" value="ECO:0007669"/>
    <property type="project" value="UniProtKB-KW"/>
</dbReference>
<dbReference type="GO" id="GO:0005829">
    <property type="term" value="C:cytosol"/>
    <property type="evidence" value="ECO:0007669"/>
    <property type="project" value="TreeGrafter"/>
</dbReference>
<dbReference type="PROSITE" id="PS51199">
    <property type="entry name" value="SF4_HELICASE"/>
    <property type="match status" value="1"/>
</dbReference>
<dbReference type="PANTHER" id="PTHR30153">
    <property type="entry name" value="REPLICATIVE DNA HELICASE DNAB"/>
    <property type="match status" value="1"/>
</dbReference>
<keyword evidence="3" id="KW-0235">DNA replication</keyword>
<dbReference type="Gene3D" id="1.10.860.10">
    <property type="entry name" value="DNAb Helicase, Chain A"/>
    <property type="match status" value="1"/>
</dbReference>
<gene>
    <name evidence="13" type="ORF">ADIMK_2649</name>
</gene>
<name>A0A081FX70_9GAMM</name>
<accession>A0A081FX70</accession>
<dbReference type="CDD" id="cd00984">
    <property type="entry name" value="DnaB_C"/>
    <property type="match status" value="1"/>
</dbReference>
<dbReference type="GO" id="GO:0003677">
    <property type="term" value="F:DNA binding"/>
    <property type="evidence" value="ECO:0007669"/>
    <property type="project" value="UniProtKB-KW"/>
</dbReference>
<keyword evidence="8" id="KW-0238">DNA-binding</keyword>
<dbReference type="Pfam" id="PF00772">
    <property type="entry name" value="DnaB"/>
    <property type="match status" value="1"/>
</dbReference>
<evidence type="ECO:0000259" key="12">
    <source>
        <dbReference type="PROSITE" id="PS51199"/>
    </source>
</evidence>
<dbReference type="Proteomes" id="UP000028252">
    <property type="component" value="Unassembled WGS sequence"/>
</dbReference>
<dbReference type="eggNOG" id="COG0305">
    <property type="taxonomic scope" value="Bacteria"/>
</dbReference>
<reference evidence="13 14" key="1">
    <citation type="submission" date="2014-04" db="EMBL/GenBank/DDBJ databases">
        <title>Marinobacterium kochiensis sp. nov., isolated from sediment sample collected from Kochi backwaters in Kerala, India.</title>
        <authorList>
            <person name="Singh A."/>
            <person name="Pinnaka A.K."/>
        </authorList>
    </citation>
    <scope>NUCLEOTIDE SEQUENCE [LARGE SCALE GENOMIC DNA]</scope>
    <source>
        <strain evidence="13 14">AK27</strain>
    </source>
</reference>
<dbReference type="EC" id="5.6.2.3" evidence="10"/>
<evidence type="ECO:0000256" key="11">
    <source>
        <dbReference type="ARBA" id="ARBA00048954"/>
    </source>
</evidence>
<dbReference type="GO" id="GO:0006269">
    <property type="term" value="P:DNA replication, synthesis of primer"/>
    <property type="evidence" value="ECO:0007669"/>
    <property type="project" value="UniProtKB-KW"/>
</dbReference>
<keyword evidence="6 13" id="KW-0347">Helicase</keyword>
<dbReference type="SUPFAM" id="SSF52540">
    <property type="entry name" value="P-loop containing nucleoside triphosphate hydrolases"/>
    <property type="match status" value="1"/>
</dbReference>
<feature type="domain" description="SF4 helicase" evidence="12">
    <location>
        <begin position="185"/>
        <end position="446"/>
    </location>
</feature>
<dbReference type="InterPro" id="IPR036185">
    <property type="entry name" value="DNA_heli_DnaB-like_N_sf"/>
</dbReference>
<organism evidence="13 14">
    <name type="scientific">Marinobacterium lacunae</name>
    <dbReference type="NCBI Taxonomy" id="1232683"/>
    <lineage>
        <taxon>Bacteria</taxon>
        <taxon>Pseudomonadati</taxon>
        <taxon>Pseudomonadota</taxon>
        <taxon>Gammaproteobacteria</taxon>
        <taxon>Oceanospirillales</taxon>
        <taxon>Oceanospirillaceae</taxon>
        <taxon>Marinobacterium</taxon>
    </lineage>
</organism>
<sequence length="450" mass="50840">MTRMVFDIAEEISSEKHLALEEERATNAEASFLKVLMVDNSLYPSHPINRHWFANVRFRKVYETIGYLIKEGRTAEPTTVADILESQEPNTRWLELVVDIFRNLIAYPESVDTYLEIIQEAHTKRNARAIARRLLSDIHKGREAVDTATSSLMELYTDSTKHDFDSKAVIKAAIERTEEAFEKSQNGQIVGITTGLIDLDNATGGWHDTDLVVIPARPAMGKTALLLNLALNSGVRFGVISSEQAHDQMGVRMLSIEGHVSGSKIRRGKLLSDDWGKLSNGAHGLANREFWINDDPTITIDGIRRQARKWAYTNEIKILFVDYIQRIYPTDAKQPKHQQIEEITRGLKSLAKELHIPVIALAQVNRECERRPDKRPGMGDIADASIIEKEADVIATLYRDEVYTPDSPHKGVAEIGICKNRHGPTGKILAKWDGSTFRFENLHLNRENQQ</sequence>
<evidence type="ECO:0000256" key="5">
    <source>
        <dbReference type="ARBA" id="ARBA00022801"/>
    </source>
</evidence>
<dbReference type="InterPro" id="IPR016136">
    <property type="entry name" value="DNA_helicase_N/primase_C"/>
</dbReference>
<evidence type="ECO:0000256" key="2">
    <source>
        <dbReference type="ARBA" id="ARBA00022515"/>
    </source>
</evidence>
<comment type="similarity">
    <text evidence="1">Belongs to the helicase family. DnaB subfamily.</text>
</comment>
<evidence type="ECO:0000256" key="7">
    <source>
        <dbReference type="ARBA" id="ARBA00022840"/>
    </source>
</evidence>
<evidence type="ECO:0000256" key="1">
    <source>
        <dbReference type="ARBA" id="ARBA00008428"/>
    </source>
</evidence>
<dbReference type="EMBL" id="JMQN01000040">
    <property type="protein sequence ID" value="KEA63125.1"/>
    <property type="molecule type" value="Genomic_DNA"/>
</dbReference>
<evidence type="ECO:0000256" key="6">
    <source>
        <dbReference type="ARBA" id="ARBA00022806"/>
    </source>
</evidence>
<comment type="caution">
    <text evidence="13">The sequence shown here is derived from an EMBL/GenBank/DDBJ whole genome shotgun (WGS) entry which is preliminary data.</text>
</comment>
<dbReference type="SUPFAM" id="SSF48024">
    <property type="entry name" value="N-terminal domain of DnaB helicase"/>
    <property type="match status" value="1"/>
</dbReference>
<proteinExistence type="inferred from homology"/>
<keyword evidence="7" id="KW-0067">ATP-binding</keyword>
<comment type="catalytic activity">
    <reaction evidence="11">
        <text>ATP + H2O = ADP + phosphate + H(+)</text>
        <dbReference type="Rhea" id="RHEA:13065"/>
        <dbReference type="ChEBI" id="CHEBI:15377"/>
        <dbReference type="ChEBI" id="CHEBI:15378"/>
        <dbReference type="ChEBI" id="CHEBI:30616"/>
        <dbReference type="ChEBI" id="CHEBI:43474"/>
        <dbReference type="ChEBI" id="CHEBI:456216"/>
        <dbReference type="EC" id="5.6.2.3"/>
    </reaction>
</comment>
<dbReference type="AlphaFoldDB" id="A0A081FX70"/>
<dbReference type="PANTHER" id="PTHR30153:SF2">
    <property type="entry name" value="REPLICATIVE DNA HELICASE"/>
    <property type="match status" value="1"/>
</dbReference>
<dbReference type="STRING" id="1232683.ADIMK_2649"/>
<evidence type="ECO:0000256" key="9">
    <source>
        <dbReference type="ARBA" id="ARBA00023235"/>
    </source>
</evidence>
<dbReference type="GO" id="GO:0043139">
    <property type="term" value="F:5'-3' DNA helicase activity"/>
    <property type="evidence" value="ECO:0007669"/>
    <property type="project" value="UniProtKB-EC"/>
</dbReference>
<evidence type="ECO:0000256" key="4">
    <source>
        <dbReference type="ARBA" id="ARBA00022741"/>
    </source>
</evidence>
<keyword evidence="9" id="KW-0413">Isomerase</keyword>
<evidence type="ECO:0000256" key="3">
    <source>
        <dbReference type="ARBA" id="ARBA00022705"/>
    </source>
</evidence>
<evidence type="ECO:0000256" key="8">
    <source>
        <dbReference type="ARBA" id="ARBA00023125"/>
    </source>
</evidence>
<keyword evidence="5 13" id="KW-0378">Hydrolase</keyword>
<keyword evidence="2" id="KW-0639">Primosome</keyword>
<dbReference type="InterPro" id="IPR007694">
    <property type="entry name" value="DNA_helicase_DnaB-like_C"/>
</dbReference>
<dbReference type="InterPro" id="IPR027417">
    <property type="entry name" value="P-loop_NTPase"/>
</dbReference>
<dbReference type="GO" id="GO:0005524">
    <property type="term" value="F:ATP binding"/>
    <property type="evidence" value="ECO:0007669"/>
    <property type="project" value="UniProtKB-KW"/>
</dbReference>
<protein>
    <recommendedName>
        <fullName evidence="10">DNA 5'-3' helicase</fullName>
        <ecNumber evidence="10">5.6.2.3</ecNumber>
    </recommendedName>
</protein>